<protein>
    <submittedName>
        <fullName evidence="5">LacI family transcriptional regulator</fullName>
    </submittedName>
    <submittedName>
        <fullName evidence="6">Transcriptional regulator, LacI family</fullName>
    </submittedName>
</protein>
<sequence length="335" mass="37806">MKKYVTIKDIAKELNIHHTTVSRALRNSASVSKKTNDLIWEKATELGYKPNLIAQGFRNNSSNTIGILVPDLQHYLFSKFISEFSNLAHQSGYSVMVFQSSDNYEIEKEIVNILINYRLAGLICSISKETRNGEHFNLLKERDIPLVFFDRIPEDIASSQVVVNNFQGAYDAVNLMIRKGKKRIALISTSSHINVFRDRLKGYKQALEDNHLIFDEALFIEQPSHCMDDGYEAAEKLMDLAETPDGILAVSDDAAIGVIKYLKKRMIRIPEDISVVGFDNGPMCIACDPELTVVSQPILKLTLGCFELLMNQIKGSSSHFEKRTIEGEIILREST</sequence>
<organism evidence="6 7">
    <name type="scientific">Flavobacterium granuli</name>
    <dbReference type="NCBI Taxonomy" id="280093"/>
    <lineage>
        <taxon>Bacteria</taxon>
        <taxon>Pseudomonadati</taxon>
        <taxon>Bacteroidota</taxon>
        <taxon>Flavobacteriia</taxon>
        <taxon>Flavobacteriales</taxon>
        <taxon>Flavobacteriaceae</taxon>
        <taxon>Flavobacterium</taxon>
    </lineage>
</organism>
<keyword evidence="8" id="KW-1185">Reference proteome</keyword>
<evidence type="ECO:0000313" key="6">
    <source>
        <dbReference type="EMBL" id="SHG89590.1"/>
    </source>
</evidence>
<dbReference type="InterPro" id="IPR028082">
    <property type="entry name" value="Peripla_BP_I"/>
</dbReference>
<evidence type="ECO:0000313" key="5">
    <source>
        <dbReference type="EMBL" id="PRZ23302.1"/>
    </source>
</evidence>
<dbReference type="InterPro" id="IPR000843">
    <property type="entry name" value="HTH_LacI"/>
</dbReference>
<dbReference type="GO" id="GO:0000976">
    <property type="term" value="F:transcription cis-regulatory region binding"/>
    <property type="evidence" value="ECO:0007669"/>
    <property type="project" value="TreeGrafter"/>
</dbReference>
<feature type="domain" description="HTH lacI-type" evidence="4">
    <location>
        <begin position="5"/>
        <end position="59"/>
    </location>
</feature>
<evidence type="ECO:0000256" key="2">
    <source>
        <dbReference type="ARBA" id="ARBA00023125"/>
    </source>
</evidence>
<evidence type="ECO:0000256" key="1">
    <source>
        <dbReference type="ARBA" id="ARBA00023015"/>
    </source>
</evidence>
<evidence type="ECO:0000313" key="8">
    <source>
        <dbReference type="Proteomes" id="UP000237771"/>
    </source>
</evidence>
<dbReference type="STRING" id="280093.SAMN05443373_10524"/>
<dbReference type="AlphaFoldDB" id="A0A1M5NJ76"/>
<proteinExistence type="predicted"/>
<keyword evidence="1" id="KW-0805">Transcription regulation</keyword>
<dbReference type="PROSITE" id="PS50932">
    <property type="entry name" value="HTH_LACI_2"/>
    <property type="match status" value="1"/>
</dbReference>
<dbReference type="Gene3D" id="1.10.260.40">
    <property type="entry name" value="lambda repressor-like DNA-binding domains"/>
    <property type="match status" value="1"/>
</dbReference>
<gene>
    <name evidence="5" type="ORF">BC624_10524</name>
    <name evidence="6" type="ORF">SAMN05443373_10524</name>
</gene>
<dbReference type="Pfam" id="PF13377">
    <property type="entry name" value="Peripla_BP_3"/>
    <property type="match status" value="1"/>
</dbReference>
<dbReference type="RefSeq" id="WP_072942894.1">
    <property type="nucleotide sequence ID" value="NZ_FQWO01000005.1"/>
</dbReference>
<dbReference type="Proteomes" id="UP000237771">
    <property type="component" value="Unassembled WGS sequence"/>
</dbReference>
<reference evidence="5 8" key="3">
    <citation type="submission" date="2018-03" db="EMBL/GenBank/DDBJ databases">
        <title>Genomic Encyclopedia of Archaeal and Bacterial Type Strains, Phase II (KMG-II): from individual species to whole genera.</title>
        <authorList>
            <person name="Goeker M."/>
        </authorList>
    </citation>
    <scope>NUCLEOTIDE SEQUENCE [LARGE SCALE GENOMIC DNA]</scope>
    <source>
        <strain evidence="5 8">DSM 17797</strain>
    </source>
</reference>
<dbReference type="Pfam" id="PF00356">
    <property type="entry name" value="LacI"/>
    <property type="match status" value="1"/>
</dbReference>
<dbReference type="InterPro" id="IPR010982">
    <property type="entry name" value="Lambda_DNA-bd_dom_sf"/>
</dbReference>
<keyword evidence="2" id="KW-0238">DNA-binding</keyword>
<accession>A0A1M5NJ76</accession>
<dbReference type="EMBL" id="FQWO01000005">
    <property type="protein sequence ID" value="SHG89590.1"/>
    <property type="molecule type" value="Genomic_DNA"/>
</dbReference>
<dbReference type="EMBL" id="PVUB01000005">
    <property type="protein sequence ID" value="PRZ23302.1"/>
    <property type="molecule type" value="Genomic_DNA"/>
</dbReference>
<evidence type="ECO:0000259" key="4">
    <source>
        <dbReference type="PROSITE" id="PS50932"/>
    </source>
</evidence>
<dbReference type="PANTHER" id="PTHR30146">
    <property type="entry name" value="LACI-RELATED TRANSCRIPTIONAL REPRESSOR"/>
    <property type="match status" value="1"/>
</dbReference>
<dbReference type="Gene3D" id="3.40.50.2300">
    <property type="match status" value="2"/>
</dbReference>
<dbReference type="SUPFAM" id="SSF53822">
    <property type="entry name" value="Periplasmic binding protein-like I"/>
    <property type="match status" value="1"/>
</dbReference>
<dbReference type="CDD" id="cd06267">
    <property type="entry name" value="PBP1_LacI_sugar_binding-like"/>
    <property type="match status" value="1"/>
</dbReference>
<reference evidence="7" key="1">
    <citation type="submission" date="2016-11" db="EMBL/GenBank/DDBJ databases">
        <authorList>
            <person name="Varghese N."/>
            <person name="Submissions S."/>
        </authorList>
    </citation>
    <scope>NUCLEOTIDE SEQUENCE [LARGE SCALE GENOMIC DNA]</scope>
    <source>
        <strain evidence="7">DSM 19729</strain>
    </source>
</reference>
<dbReference type="InterPro" id="IPR046335">
    <property type="entry name" value="LacI/GalR-like_sensor"/>
</dbReference>
<dbReference type="OrthoDB" id="9768806at2"/>
<reference evidence="6" key="2">
    <citation type="submission" date="2016-11" db="EMBL/GenBank/DDBJ databases">
        <authorList>
            <person name="Jaros S."/>
            <person name="Januszkiewicz K."/>
            <person name="Wedrychowicz H."/>
        </authorList>
    </citation>
    <scope>NUCLEOTIDE SEQUENCE [LARGE SCALE GENOMIC DNA]</scope>
    <source>
        <strain evidence="6">DSM 19729</strain>
    </source>
</reference>
<dbReference type="PANTHER" id="PTHR30146:SF109">
    <property type="entry name" value="HTH-TYPE TRANSCRIPTIONAL REGULATOR GALS"/>
    <property type="match status" value="1"/>
</dbReference>
<evidence type="ECO:0000313" key="7">
    <source>
        <dbReference type="Proteomes" id="UP000184384"/>
    </source>
</evidence>
<dbReference type="Proteomes" id="UP000184384">
    <property type="component" value="Unassembled WGS sequence"/>
</dbReference>
<dbReference type="GO" id="GO:0003700">
    <property type="term" value="F:DNA-binding transcription factor activity"/>
    <property type="evidence" value="ECO:0007669"/>
    <property type="project" value="TreeGrafter"/>
</dbReference>
<dbReference type="CDD" id="cd01392">
    <property type="entry name" value="HTH_LacI"/>
    <property type="match status" value="1"/>
</dbReference>
<evidence type="ECO:0000256" key="3">
    <source>
        <dbReference type="ARBA" id="ARBA00023163"/>
    </source>
</evidence>
<keyword evidence="3" id="KW-0804">Transcription</keyword>
<dbReference type="SUPFAM" id="SSF47413">
    <property type="entry name" value="lambda repressor-like DNA-binding domains"/>
    <property type="match status" value="1"/>
</dbReference>
<name>A0A1M5NJ76_9FLAO</name>
<dbReference type="SMART" id="SM00354">
    <property type="entry name" value="HTH_LACI"/>
    <property type="match status" value="1"/>
</dbReference>